<accession>A0AAD6UXH5</accession>
<dbReference type="GO" id="GO:0004674">
    <property type="term" value="F:protein serine/threonine kinase activity"/>
    <property type="evidence" value="ECO:0007669"/>
    <property type="project" value="TreeGrafter"/>
</dbReference>
<dbReference type="SMART" id="SM00220">
    <property type="entry name" value="S_TKc"/>
    <property type="match status" value="1"/>
</dbReference>
<dbReference type="EMBL" id="JARJCW010000087">
    <property type="protein sequence ID" value="KAJ7195967.1"/>
    <property type="molecule type" value="Genomic_DNA"/>
</dbReference>
<gene>
    <name evidence="2" type="ORF">GGX14DRAFT_376622</name>
</gene>
<keyword evidence="2" id="KW-0808">Transferase</keyword>
<dbReference type="PANTHER" id="PTHR44329">
    <property type="entry name" value="SERINE/THREONINE-PROTEIN KINASE TNNI3K-RELATED"/>
    <property type="match status" value="1"/>
</dbReference>
<dbReference type="PROSITE" id="PS50011">
    <property type="entry name" value="PROTEIN_KINASE_DOM"/>
    <property type="match status" value="1"/>
</dbReference>
<dbReference type="Pfam" id="PF00069">
    <property type="entry name" value="Pkinase"/>
    <property type="match status" value="1"/>
</dbReference>
<protein>
    <submittedName>
        <fullName evidence="2">Kinase-like domain-containing protein</fullName>
    </submittedName>
</protein>
<dbReference type="Proteomes" id="UP001219525">
    <property type="component" value="Unassembled WGS sequence"/>
</dbReference>
<comment type="caution">
    <text evidence="2">The sequence shown here is derived from an EMBL/GenBank/DDBJ whole genome shotgun (WGS) entry which is preliminary data.</text>
</comment>
<dbReference type="InterPro" id="IPR000719">
    <property type="entry name" value="Prot_kinase_dom"/>
</dbReference>
<dbReference type="InterPro" id="IPR051681">
    <property type="entry name" value="Ser/Thr_Kinases-Pseudokinases"/>
</dbReference>
<dbReference type="AlphaFoldDB" id="A0AAD6UXH5"/>
<feature type="domain" description="Protein kinase" evidence="1">
    <location>
        <begin position="1"/>
        <end position="207"/>
    </location>
</feature>
<organism evidence="2 3">
    <name type="scientific">Mycena pura</name>
    <dbReference type="NCBI Taxonomy" id="153505"/>
    <lineage>
        <taxon>Eukaryota</taxon>
        <taxon>Fungi</taxon>
        <taxon>Dikarya</taxon>
        <taxon>Basidiomycota</taxon>
        <taxon>Agaricomycotina</taxon>
        <taxon>Agaricomycetes</taxon>
        <taxon>Agaricomycetidae</taxon>
        <taxon>Agaricales</taxon>
        <taxon>Marasmiineae</taxon>
        <taxon>Mycenaceae</taxon>
        <taxon>Mycena</taxon>
    </lineage>
</organism>
<proteinExistence type="predicted"/>
<reference evidence="2" key="1">
    <citation type="submission" date="2023-03" db="EMBL/GenBank/DDBJ databases">
        <title>Massive genome expansion in bonnet fungi (Mycena s.s.) driven by repeated elements and novel gene families across ecological guilds.</title>
        <authorList>
            <consortium name="Lawrence Berkeley National Laboratory"/>
            <person name="Harder C.B."/>
            <person name="Miyauchi S."/>
            <person name="Viragh M."/>
            <person name="Kuo A."/>
            <person name="Thoen E."/>
            <person name="Andreopoulos B."/>
            <person name="Lu D."/>
            <person name="Skrede I."/>
            <person name="Drula E."/>
            <person name="Henrissat B."/>
            <person name="Morin E."/>
            <person name="Kohler A."/>
            <person name="Barry K."/>
            <person name="LaButti K."/>
            <person name="Morin E."/>
            <person name="Salamov A."/>
            <person name="Lipzen A."/>
            <person name="Mereny Z."/>
            <person name="Hegedus B."/>
            <person name="Baldrian P."/>
            <person name="Stursova M."/>
            <person name="Weitz H."/>
            <person name="Taylor A."/>
            <person name="Grigoriev I.V."/>
            <person name="Nagy L.G."/>
            <person name="Martin F."/>
            <person name="Kauserud H."/>
        </authorList>
    </citation>
    <scope>NUCLEOTIDE SEQUENCE</scope>
    <source>
        <strain evidence="2">9144</strain>
    </source>
</reference>
<evidence type="ECO:0000313" key="2">
    <source>
        <dbReference type="EMBL" id="KAJ7195967.1"/>
    </source>
</evidence>
<evidence type="ECO:0000259" key="1">
    <source>
        <dbReference type="PROSITE" id="PS50011"/>
    </source>
</evidence>
<evidence type="ECO:0000313" key="3">
    <source>
        <dbReference type="Proteomes" id="UP001219525"/>
    </source>
</evidence>
<dbReference type="SUPFAM" id="SSF56112">
    <property type="entry name" value="Protein kinase-like (PK-like)"/>
    <property type="match status" value="1"/>
</dbReference>
<sequence length="207" mass="23208">MIPAVHIKESEPDLLCNERIVYSLLGPHPRIAEIKNTNLYTLPVETRIEKARTEPLCIAFAPNGDLQQYLLNHPDIPQRLRAKWGVQIAEGLAFIHSRHIVWADCTPANMLLTADLDILLCDFGGSGIRGSETGVSPPRIYCDPELDSSRNFSGERRIDIYAFGCVFLEILTYNADFLSPTPPDVRRGGMQCPCFAFSLWCIDMSID</sequence>
<name>A0AAD6UXH5_9AGAR</name>
<dbReference type="GO" id="GO:0005524">
    <property type="term" value="F:ATP binding"/>
    <property type="evidence" value="ECO:0007669"/>
    <property type="project" value="InterPro"/>
</dbReference>
<dbReference type="Gene3D" id="1.10.510.10">
    <property type="entry name" value="Transferase(Phosphotransferase) domain 1"/>
    <property type="match status" value="1"/>
</dbReference>
<keyword evidence="3" id="KW-1185">Reference proteome</keyword>
<keyword evidence="2" id="KW-0418">Kinase</keyword>
<dbReference type="InterPro" id="IPR011009">
    <property type="entry name" value="Kinase-like_dom_sf"/>
</dbReference>